<dbReference type="EMBL" id="VLKZ01000006">
    <property type="protein sequence ID" value="TWI55807.1"/>
    <property type="molecule type" value="Genomic_DNA"/>
</dbReference>
<protein>
    <submittedName>
        <fullName evidence="2">Putative coat protein YlbD-like</fullName>
    </submittedName>
</protein>
<comment type="caution">
    <text evidence="2">The sequence shown here is derived from an EMBL/GenBank/DDBJ whole genome shotgun (WGS) entry which is preliminary data.</text>
</comment>
<feature type="region of interest" description="Disordered" evidence="1">
    <location>
        <begin position="58"/>
        <end position="80"/>
    </location>
</feature>
<accession>A0A562QGC2</accession>
<dbReference type="Proteomes" id="UP000315711">
    <property type="component" value="Unassembled WGS sequence"/>
</dbReference>
<evidence type="ECO:0000313" key="2">
    <source>
        <dbReference type="EMBL" id="TWI55807.1"/>
    </source>
</evidence>
<feature type="region of interest" description="Disordered" evidence="1">
    <location>
        <begin position="119"/>
        <end position="141"/>
    </location>
</feature>
<gene>
    <name evidence="2" type="ORF">IQ10_02367</name>
</gene>
<reference evidence="2 3" key="1">
    <citation type="journal article" date="2015" name="Stand. Genomic Sci.">
        <title>Genomic Encyclopedia of Bacterial and Archaeal Type Strains, Phase III: the genomes of soil and plant-associated and newly described type strains.</title>
        <authorList>
            <person name="Whitman W.B."/>
            <person name="Woyke T."/>
            <person name="Klenk H.P."/>
            <person name="Zhou Y."/>
            <person name="Lilburn T.G."/>
            <person name="Beck B.J."/>
            <person name="De Vos P."/>
            <person name="Vandamme P."/>
            <person name="Eisen J.A."/>
            <person name="Garrity G."/>
            <person name="Hugenholtz P."/>
            <person name="Kyrpides N.C."/>
        </authorList>
    </citation>
    <scope>NUCLEOTIDE SEQUENCE [LARGE SCALE GENOMIC DNA]</scope>
    <source>
        <strain evidence="2 3">CGMCC 1.10116</strain>
    </source>
</reference>
<dbReference type="InterPro" id="IPR025953">
    <property type="entry name" value="YlbD_coat"/>
</dbReference>
<dbReference type="Pfam" id="PF14071">
    <property type="entry name" value="YlbD_coat"/>
    <property type="match status" value="1"/>
</dbReference>
<evidence type="ECO:0000313" key="3">
    <source>
        <dbReference type="Proteomes" id="UP000315711"/>
    </source>
</evidence>
<evidence type="ECO:0000256" key="1">
    <source>
        <dbReference type="SAM" id="MobiDB-lite"/>
    </source>
</evidence>
<sequence>MESNEELHPSVQQFKEFMRQHPLLINEVREERKSLQNLFEEWSILGAEHEQWQAYKQVETNQSTDSSQDTEQDEQPSQSATATLGQIMSLLRRVNVQDLQNHLSQFSSVLTNVQGVIQSFQRPNDPPSQGPQDHPFSFWRD</sequence>
<name>A0A562QGC2_9BACI</name>
<organism evidence="2 3">
    <name type="scientific">Halalkalibacter nanhaiisediminis</name>
    <dbReference type="NCBI Taxonomy" id="688079"/>
    <lineage>
        <taxon>Bacteria</taxon>
        <taxon>Bacillati</taxon>
        <taxon>Bacillota</taxon>
        <taxon>Bacilli</taxon>
        <taxon>Bacillales</taxon>
        <taxon>Bacillaceae</taxon>
        <taxon>Halalkalibacter</taxon>
    </lineage>
</organism>
<feature type="compositionally biased region" description="Polar residues" evidence="1">
    <location>
        <begin position="58"/>
        <end position="67"/>
    </location>
</feature>
<keyword evidence="2" id="KW-0946">Virion</keyword>
<keyword evidence="2" id="KW-0167">Capsid protein</keyword>
<dbReference type="OrthoDB" id="1655540at2"/>
<dbReference type="AlphaFoldDB" id="A0A562QGC2"/>
<keyword evidence="3" id="KW-1185">Reference proteome</keyword>
<proteinExistence type="predicted"/>
<dbReference type="RefSeq" id="WP_144450669.1">
    <property type="nucleotide sequence ID" value="NZ_VLKZ01000006.1"/>
</dbReference>